<dbReference type="InterPro" id="IPR036388">
    <property type="entry name" value="WH-like_DNA-bd_sf"/>
</dbReference>
<reference evidence="5 6" key="1">
    <citation type="submission" date="2020-08" db="EMBL/GenBank/DDBJ databases">
        <title>Genomic Encyclopedia of Type Strains, Phase IV (KMG-IV): sequencing the most valuable type-strain genomes for metagenomic binning, comparative biology and taxonomic classification.</title>
        <authorList>
            <person name="Goeker M."/>
        </authorList>
    </citation>
    <scope>NUCLEOTIDE SEQUENCE [LARGE SCALE GENOMIC DNA]</scope>
    <source>
        <strain evidence="5 6">DSM 101791</strain>
    </source>
</reference>
<dbReference type="PANTHER" id="PTHR44688:SF25">
    <property type="entry name" value="HTH LUXR-TYPE DOMAIN-CONTAINING PROTEIN"/>
    <property type="match status" value="1"/>
</dbReference>
<keyword evidence="2 5" id="KW-0238">DNA-binding</keyword>
<dbReference type="PANTHER" id="PTHR44688">
    <property type="entry name" value="DNA-BINDING TRANSCRIPTIONAL ACTIVATOR DEVR_DOSR"/>
    <property type="match status" value="1"/>
</dbReference>
<dbReference type="InterPro" id="IPR016032">
    <property type="entry name" value="Sig_transdc_resp-reg_C-effctor"/>
</dbReference>
<protein>
    <submittedName>
        <fullName evidence="5">DNA-binding NarL/FixJ family response regulator</fullName>
    </submittedName>
</protein>
<dbReference type="InterPro" id="IPR000792">
    <property type="entry name" value="Tscrpt_reg_LuxR_C"/>
</dbReference>
<name>A0A7W8GE03_9DEIO</name>
<dbReference type="Gene3D" id="1.10.10.10">
    <property type="entry name" value="Winged helix-like DNA-binding domain superfamily/Winged helix DNA-binding domain"/>
    <property type="match status" value="1"/>
</dbReference>
<evidence type="ECO:0000256" key="3">
    <source>
        <dbReference type="ARBA" id="ARBA00023163"/>
    </source>
</evidence>
<keyword evidence="3" id="KW-0804">Transcription</keyword>
<dbReference type="Pfam" id="PF00196">
    <property type="entry name" value="GerE"/>
    <property type="match status" value="1"/>
</dbReference>
<dbReference type="RefSeq" id="WP_184026070.1">
    <property type="nucleotide sequence ID" value="NZ_JACHFN010000002.1"/>
</dbReference>
<dbReference type="GO" id="GO:0003677">
    <property type="term" value="F:DNA binding"/>
    <property type="evidence" value="ECO:0007669"/>
    <property type="project" value="UniProtKB-KW"/>
</dbReference>
<dbReference type="AlphaFoldDB" id="A0A7W8GE03"/>
<comment type="caution">
    <text evidence="5">The sequence shown here is derived from an EMBL/GenBank/DDBJ whole genome shotgun (WGS) entry which is preliminary data.</text>
</comment>
<dbReference type="PRINTS" id="PR00038">
    <property type="entry name" value="HTHLUXR"/>
</dbReference>
<evidence type="ECO:0000259" key="4">
    <source>
        <dbReference type="PROSITE" id="PS50043"/>
    </source>
</evidence>
<gene>
    <name evidence="5" type="ORF">HNQ09_000938</name>
</gene>
<accession>A0A7W8GE03</accession>
<sequence length="198" mass="19725">MVPFPRPSVRVALHSPALAAGIASLLRGAGLRVTDGDEADVLVVDDPWLHDPEALAAELEGAAGVVALGARAWVGVLHGVAPGGWAVLGTDATPAELLAGVLAAAAGLAALAPGDVWAADEEPGGDPGPAPVGVSLTPRERDVLALLAAGLSNKRAARDLGVSESTVKFHVQAVYSKLGVQSRAGAVARGVQLGLISV</sequence>
<evidence type="ECO:0000256" key="1">
    <source>
        <dbReference type="ARBA" id="ARBA00023015"/>
    </source>
</evidence>
<keyword evidence="1" id="KW-0805">Transcription regulation</keyword>
<organism evidence="5 6">
    <name type="scientific">Deinococcus budaensis</name>
    <dbReference type="NCBI Taxonomy" id="1665626"/>
    <lineage>
        <taxon>Bacteria</taxon>
        <taxon>Thermotogati</taxon>
        <taxon>Deinococcota</taxon>
        <taxon>Deinococci</taxon>
        <taxon>Deinococcales</taxon>
        <taxon>Deinococcaceae</taxon>
        <taxon>Deinococcus</taxon>
    </lineage>
</organism>
<evidence type="ECO:0000313" key="5">
    <source>
        <dbReference type="EMBL" id="MBB5233521.1"/>
    </source>
</evidence>
<dbReference type="GO" id="GO:0006355">
    <property type="term" value="P:regulation of DNA-templated transcription"/>
    <property type="evidence" value="ECO:0007669"/>
    <property type="project" value="InterPro"/>
</dbReference>
<keyword evidence="6" id="KW-1185">Reference proteome</keyword>
<proteinExistence type="predicted"/>
<dbReference type="CDD" id="cd06170">
    <property type="entry name" value="LuxR_C_like"/>
    <property type="match status" value="1"/>
</dbReference>
<evidence type="ECO:0000313" key="6">
    <source>
        <dbReference type="Proteomes" id="UP000525389"/>
    </source>
</evidence>
<dbReference type="EMBL" id="JACHFN010000002">
    <property type="protein sequence ID" value="MBB5233521.1"/>
    <property type="molecule type" value="Genomic_DNA"/>
</dbReference>
<dbReference type="SMART" id="SM00421">
    <property type="entry name" value="HTH_LUXR"/>
    <property type="match status" value="1"/>
</dbReference>
<evidence type="ECO:0000256" key="2">
    <source>
        <dbReference type="ARBA" id="ARBA00023125"/>
    </source>
</evidence>
<dbReference type="Proteomes" id="UP000525389">
    <property type="component" value="Unassembled WGS sequence"/>
</dbReference>
<feature type="domain" description="HTH luxR-type" evidence="4">
    <location>
        <begin position="129"/>
        <end position="194"/>
    </location>
</feature>
<dbReference type="PROSITE" id="PS50043">
    <property type="entry name" value="HTH_LUXR_2"/>
    <property type="match status" value="1"/>
</dbReference>
<dbReference type="SUPFAM" id="SSF46894">
    <property type="entry name" value="C-terminal effector domain of the bipartite response regulators"/>
    <property type="match status" value="1"/>
</dbReference>